<dbReference type="EMBL" id="FQYU01000004">
    <property type="protein sequence ID" value="SHJ34481.1"/>
    <property type="molecule type" value="Genomic_DNA"/>
</dbReference>
<evidence type="ECO:0000313" key="5">
    <source>
        <dbReference type="EMBL" id="SHK01996.1"/>
    </source>
</evidence>
<evidence type="ECO:0000256" key="2">
    <source>
        <dbReference type="SAM" id="Phobius"/>
    </source>
</evidence>
<dbReference type="AlphaFoldDB" id="A0A1M6P234"/>
<dbReference type="InterPro" id="IPR003399">
    <property type="entry name" value="Mce/MlaD"/>
</dbReference>
<reference evidence="6" key="1">
    <citation type="submission" date="2016-11" db="EMBL/GenBank/DDBJ databases">
        <authorList>
            <person name="Varghese N."/>
            <person name="Submissions S."/>
        </authorList>
    </citation>
    <scope>NUCLEOTIDE SEQUENCE [LARGE SCALE GENOMIC DNA]</scope>
    <source>
        <strain evidence="6">DSM 19858</strain>
    </source>
</reference>
<evidence type="ECO:0000256" key="1">
    <source>
        <dbReference type="SAM" id="Coils"/>
    </source>
</evidence>
<sequence>MAKTTLENLRLGIFVVIGTALLLLATYLIGNRQNMFGKTFDITADFKNVNGLQVGNNVRFSGIHVGTVSDIEIIDDTTIRVHMVIDDKMQEHIKKNAVAAIGSDGLVGSMLVNIVPGNGPSTTVRPGDALQSYSKVAAQDMMSTLSTTNENAAMLTADLLKITRSLNQGKGTLGRLLNDTTLANDFQETIGNLKLASTRINATMGELNQMVGQINFKESAGGVLLGDTLSGGKIKNIIENLETSSIAIEKITQNLNEVIDGIREGDGAINYLAKDTVLVNQLNKTMSNIEQGAERFNENMEALKHNFLTRGYFRKLEKQNKKENPKGDVD</sequence>
<proteinExistence type="predicted"/>
<evidence type="ECO:0000313" key="6">
    <source>
        <dbReference type="Proteomes" id="UP000184543"/>
    </source>
</evidence>
<feature type="transmembrane region" description="Helical" evidence="2">
    <location>
        <begin position="12"/>
        <end position="30"/>
    </location>
</feature>
<organism evidence="5 6">
    <name type="scientific">Pseudozobellia thermophila</name>
    <dbReference type="NCBI Taxonomy" id="192903"/>
    <lineage>
        <taxon>Bacteria</taxon>
        <taxon>Pseudomonadati</taxon>
        <taxon>Bacteroidota</taxon>
        <taxon>Flavobacteriia</taxon>
        <taxon>Flavobacteriales</taxon>
        <taxon>Flavobacteriaceae</taxon>
        <taxon>Pseudozobellia</taxon>
    </lineage>
</organism>
<keyword evidence="2" id="KW-1133">Transmembrane helix</keyword>
<keyword evidence="2" id="KW-0812">Transmembrane</keyword>
<feature type="domain" description="Mce/MlaD" evidence="3">
    <location>
        <begin position="41"/>
        <end position="117"/>
    </location>
</feature>
<feature type="coiled-coil region" evidence="1">
    <location>
        <begin position="279"/>
        <end position="306"/>
    </location>
</feature>
<dbReference type="EMBL" id="FQYU01000017">
    <property type="protein sequence ID" value="SHK01996.1"/>
    <property type="molecule type" value="Genomic_DNA"/>
</dbReference>
<keyword evidence="6" id="KW-1185">Reference proteome</keyword>
<dbReference type="OrthoDB" id="9771725at2"/>
<dbReference type="PANTHER" id="PTHR33371">
    <property type="entry name" value="INTERMEMBRANE PHOSPHOLIPID TRANSPORT SYSTEM BINDING PROTEIN MLAD-RELATED"/>
    <property type="match status" value="1"/>
</dbReference>
<dbReference type="Pfam" id="PF02470">
    <property type="entry name" value="MlaD"/>
    <property type="match status" value="1"/>
</dbReference>
<evidence type="ECO:0000259" key="3">
    <source>
        <dbReference type="Pfam" id="PF02470"/>
    </source>
</evidence>
<keyword evidence="1" id="KW-0175">Coiled coil</keyword>
<protein>
    <submittedName>
        <fullName evidence="5">Phospholipid/cholesterol/gamma-HCH transport system substrate-binding protein</fullName>
    </submittedName>
</protein>
<dbReference type="PANTHER" id="PTHR33371:SF4">
    <property type="entry name" value="INTERMEMBRANE PHOSPHOLIPID TRANSPORT SYSTEM BINDING PROTEIN MLAD"/>
    <property type="match status" value="1"/>
</dbReference>
<dbReference type="Proteomes" id="UP000184543">
    <property type="component" value="Unassembled WGS sequence"/>
</dbReference>
<reference evidence="5" key="2">
    <citation type="submission" date="2016-11" db="EMBL/GenBank/DDBJ databases">
        <authorList>
            <person name="Jaros S."/>
            <person name="Januszkiewicz K."/>
            <person name="Wedrychowicz H."/>
        </authorList>
    </citation>
    <scope>NUCLEOTIDE SEQUENCE [LARGE SCALE GENOMIC DNA]</scope>
    <source>
        <strain evidence="5">DSM 19858</strain>
    </source>
</reference>
<accession>A0A1M6P234</accession>
<gene>
    <name evidence="4" type="ORF">SAMN04488513_1045</name>
    <name evidence="5" type="ORF">SAMN04488513_11734</name>
</gene>
<dbReference type="InterPro" id="IPR052336">
    <property type="entry name" value="MlaD_Phospholipid_Transporter"/>
</dbReference>
<name>A0A1M6P234_9FLAO</name>
<keyword evidence="2" id="KW-0472">Membrane</keyword>
<evidence type="ECO:0000313" key="4">
    <source>
        <dbReference type="EMBL" id="SHJ34481.1"/>
    </source>
</evidence>
<dbReference type="STRING" id="192903.SAMN04488513_1045"/>
<dbReference type="RefSeq" id="WP_072994049.1">
    <property type="nucleotide sequence ID" value="NZ_FQYU01000004.1"/>
</dbReference>